<proteinExistence type="predicted"/>
<sequence length="61" mass="6625">MAIKYLSNLKIENEIDGSVTHLFDVDGVIFGVVISGEAKHVVDKDYAVSNAYQVADFPLPA</sequence>
<dbReference type="Proteomes" id="UP000254103">
    <property type="component" value="Unassembled WGS sequence"/>
</dbReference>
<reference evidence="1 2" key="1">
    <citation type="submission" date="2018-06" db="EMBL/GenBank/DDBJ databases">
        <authorList>
            <consortium name="Pathogen Informatics"/>
            <person name="Doyle S."/>
        </authorList>
    </citation>
    <scope>NUCLEOTIDE SEQUENCE [LARGE SCALE GENOMIC DNA]</scope>
    <source>
        <strain evidence="1 2">NCTC5052</strain>
    </source>
</reference>
<evidence type="ECO:0000313" key="1">
    <source>
        <dbReference type="EMBL" id="STT96205.1"/>
    </source>
</evidence>
<dbReference type="AlphaFoldDB" id="A0A377Y589"/>
<dbReference type="EMBL" id="UGLJ01000002">
    <property type="protein sequence ID" value="STT96205.1"/>
    <property type="molecule type" value="Genomic_DNA"/>
</dbReference>
<evidence type="ECO:0000313" key="2">
    <source>
        <dbReference type="Proteomes" id="UP000254103"/>
    </source>
</evidence>
<gene>
    <name evidence="1" type="ORF">NCTC5052_04745</name>
</gene>
<protein>
    <submittedName>
        <fullName evidence="1">Uncharacterized protein</fullName>
    </submittedName>
</protein>
<organism evidence="1 2">
    <name type="scientific">Klebsiella pneumoniae</name>
    <dbReference type="NCBI Taxonomy" id="573"/>
    <lineage>
        <taxon>Bacteria</taxon>
        <taxon>Pseudomonadati</taxon>
        <taxon>Pseudomonadota</taxon>
        <taxon>Gammaproteobacteria</taxon>
        <taxon>Enterobacterales</taxon>
        <taxon>Enterobacteriaceae</taxon>
        <taxon>Klebsiella/Raoultella group</taxon>
        <taxon>Klebsiella</taxon>
        <taxon>Klebsiella pneumoniae complex</taxon>
    </lineage>
</organism>
<name>A0A377Y589_KLEPN</name>
<accession>A0A377Y589</accession>